<evidence type="ECO:0000256" key="1">
    <source>
        <dbReference type="ARBA" id="ARBA00009633"/>
    </source>
</evidence>
<dbReference type="PANTHER" id="PTHR47745:SF1">
    <property type="entry name" value="IZUMO SPERM-EGG FUSION PROTEIN 2"/>
    <property type="match status" value="1"/>
</dbReference>
<dbReference type="InterPro" id="IPR042920">
    <property type="entry name" value="IZUMO2"/>
</dbReference>
<comment type="similarity">
    <text evidence="1">Belongs to the Izumo family.</text>
</comment>
<reference evidence="6" key="1">
    <citation type="journal article" date="2013" name="Science">
        <title>Comparative analysis of bat genomes provides insight into the evolution of flight and immunity.</title>
        <authorList>
            <person name="Zhang G."/>
            <person name="Cowled C."/>
            <person name="Shi Z."/>
            <person name="Huang Z."/>
            <person name="Bishop-Lilly K.A."/>
            <person name="Fang X."/>
            <person name="Wynne J.W."/>
            <person name="Xiong Z."/>
            <person name="Baker M.L."/>
            <person name="Zhao W."/>
            <person name="Tachedjian M."/>
            <person name="Zhu Y."/>
            <person name="Zhou P."/>
            <person name="Jiang X."/>
            <person name="Ng J."/>
            <person name="Yang L."/>
            <person name="Wu L."/>
            <person name="Xiao J."/>
            <person name="Feng Y."/>
            <person name="Chen Y."/>
            <person name="Sun X."/>
            <person name="Zhang Y."/>
            <person name="Marsh G.A."/>
            <person name="Crameri G."/>
            <person name="Broder C.C."/>
            <person name="Frey K.G."/>
            <person name="Wang L.F."/>
            <person name="Wang J."/>
        </authorList>
    </citation>
    <scope>NUCLEOTIDE SEQUENCE [LARGE SCALE GENOMIC DNA]</scope>
</reference>
<evidence type="ECO:0000256" key="2">
    <source>
        <dbReference type="ARBA" id="ARBA00022729"/>
    </source>
</evidence>
<accession>L5LXH5</accession>
<evidence type="ECO:0000256" key="4">
    <source>
        <dbReference type="SAM" id="SignalP"/>
    </source>
</evidence>
<sequence length="238" mass="26486">MPLAVALLLLGGLSGGWGCLQCDLSVQETLRQLRLRLLPSRFGREHLRARAQALLLGMEGPFFRDYAANVFAGEIETHHLDLVAIFAKNQINRLRVDSLRDGPLLEELVTLRRKVTKKLKSVLRSYELKDMLKEEVLDCVHCLKTSPTCIKKNNCFEFREWMNGGPGGGKEAQVAERAAGAIQVKAGWQRRCGLSVDRQPRTALRYDRASGHPRTQARLAIIVSVCLAVIVFGVIVAS</sequence>
<dbReference type="PANTHER" id="PTHR47745">
    <property type="entry name" value="IZUMO SPERM-EGG FUSION PROTEIN 2"/>
    <property type="match status" value="1"/>
</dbReference>
<dbReference type="EMBL" id="KB107319">
    <property type="protein sequence ID" value="ELK30163.1"/>
    <property type="molecule type" value="Genomic_DNA"/>
</dbReference>
<keyword evidence="3" id="KW-1133">Transmembrane helix</keyword>
<evidence type="ECO:0000256" key="3">
    <source>
        <dbReference type="SAM" id="Phobius"/>
    </source>
</evidence>
<dbReference type="Proteomes" id="UP000010556">
    <property type="component" value="Unassembled WGS sequence"/>
</dbReference>
<feature type="transmembrane region" description="Helical" evidence="3">
    <location>
        <begin position="219"/>
        <end position="237"/>
    </location>
</feature>
<evidence type="ECO:0000313" key="5">
    <source>
        <dbReference type="EMBL" id="ELK30163.1"/>
    </source>
</evidence>
<feature type="signal peptide" evidence="4">
    <location>
        <begin position="1"/>
        <end position="18"/>
    </location>
</feature>
<organism evidence="5 6">
    <name type="scientific">Myotis davidii</name>
    <name type="common">David's myotis</name>
    <dbReference type="NCBI Taxonomy" id="225400"/>
    <lineage>
        <taxon>Eukaryota</taxon>
        <taxon>Metazoa</taxon>
        <taxon>Chordata</taxon>
        <taxon>Craniata</taxon>
        <taxon>Vertebrata</taxon>
        <taxon>Euteleostomi</taxon>
        <taxon>Mammalia</taxon>
        <taxon>Eutheria</taxon>
        <taxon>Laurasiatheria</taxon>
        <taxon>Chiroptera</taxon>
        <taxon>Yangochiroptera</taxon>
        <taxon>Vespertilionidae</taxon>
        <taxon>Myotis</taxon>
    </lineage>
</organism>
<evidence type="ECO:0000313" key="6">
    <source>
        <dbReference type="Proteomes" id="UP000010556"/>
    </source>
</evidence>
<dbReference type="AlphaFoldDB" id="L5LXH5"/>
<name>L5LXH5_MYODS</name>
<keyword evidence="3" id="KW-0472">Membrane</keyword>
<feature type="chain" id="PRO_5003970737" evidence="4">
    <location>
        <begin position="19"/>
        <end position="238"/>
    </location>
</feature>
<dbReference type="InterPro" id="IPR029389">
    <property type="entry name" value="IZUMO"/>
</dbReference>
<keyword evidence="2 4" id="KW-0732">Signal</keyword>
<proteinExistence type="inferred from homology"/>
<dbReference type="Pfam" id="PF15005">
    <property type="entry name" value="IZUMO"/>
    <property type="match status" value="1"/>
</dbReference>
<gene>
    <name evidence="5" type="ORF">MDA_GLEAN10005293</name>
</gene>
<keyword evidence="3" id="KW-0812">Transmembrane</keyword>
<keyword evidence="6" id="KW-1185">Reference proteome</keyword>
<protein>
    <submittedName>
        <fullName evidence="5">Izumo sperm-egg fusion protein 2</fullName>
    </submittedName>
</protein>